<accession>A0A0F8YC44</accession>
<sequence length="86" mass="10118">MDIKQFINFFRTEKSSFITRGSVLDVISVYNDDWVLMIKALLITNNVKYIQTSYLLEKVSYIYSHPNNPEAFLDYKGLAIYKALKR</sequence>
<evidence type="ECO:0000313" key="1">
    <source>
        <dbReference type="EMBL" id="KKK71255.1"/>
    </source>
</evidence>
<dbReference type="EMBL" id="LAZR01057819">
    <property type="protein sequence ID" value="KKK71255.1"/>
    <property type="molecule type" value="Genomic_DNA"/>
</dbReference>
<gene>
    <name evidence="1" type="ORF">LCGC14_2915780</name>
</gene>
<protein>
    <submittedName>
        <fullName evidence="1">Uncharacterized protein</fullName>
    </submittedName>
</protein>
<comment type="caution">
    <text evidence="1">The sequence shown here is derived from an EMBL/GenBank/DDBJ whole genome shotgun (WGS) entry which is preliminary data.</text>
</comment>
<name>A0A0F8YC44_9ZZZZ</name>
<dbReference type="AlphaFoldDB" id="A0A0F8YC44"/>
<proteinExistence type="predicted"/>
<organism evidence="1">
    <name type="scientific">marine sediment metagenome</name>
    <dbReference type="NCBI Taxonomy" id="412755"/>
    <lineage>
        <taxon>unclassified sequences</taxon>
        <taxon>metagenomes</taxon>
        <taxon>ecological metagenomes</taxon>
    </lineage>
</organism>
<reference evidence="1" key="1">
    <citation type="journal article" date="2015" name="Nature">
        <title>Complex archaea that bridge the gap between prokaryotes and eukaryotes.</title>
        <authorList>
            <person name="Spang A."/>
            <person name="Saw J.H."/>
            <person name="Jorgensen S.L."/>
            <person name="Zaremba-Niedzwiedzka K."/>
            <person name="Martijn J."/>
            <person name="Lind A.E."/>
            <person name="van Eijk R."/>
            <person name="Schleper C."/>
            <person name="Guy L."/>
            <person name="Ettema T.J."/>
        </authorList>
    </citation>
    <scope>NUCLEOTIDE SEQUENCE</scope>
</reference>